<evidence type="ECO:0000256" key="4">
    <source>
        <dbReference type="ARBA" id="ARBA00022475"/>
    </source>
</evidence>
<evidence type="ECO:0000256" key="3">
    <source>
        <dbReference type="ARBA" id="ARBA00021897"/>
    </source>
</evidence>
<dbReference type="GO" id="GO:0006935">
    <property type="term" value="P:chemotaxis"/>
    <property type="evidence" value="ECO:0007669"/>
    <property type="project" value="UniProtKB-KW"/>
</dbReference>
<keyword evidence="11" id="KW-1185">Reference proteome</keyword>
<feature type="compositionally biased region" description="Polar residues" evidence="8">
    <location>
        <begin position="8"/>
        <end position="17"/>
    </location>
</feature>
<evidence type="ECO:0000313" key="10">
    <source>
        <dbReference type="EMBL" id="STX52024.1"/>
    </source>
</evidence>
<dbReference type="InterPro" id="IPR036429">
    <property type="entry name" value="SpoA-like_sf"/>
</dbReference>
<sequence length="115" mass="12988">MTKRKQKSTSPFSISKSKPTKDELTQIAKVPVMIDVLYGTTQINLYDFIKLKAGNIIELDQFFDEPLELCVNGEIIAQGELEKSEAGWGIRITSIYSKSKRLNNLGKACYEKGRK</sequence>
<dbReference type="GO" id="GO:0009425">
    <property type="term" value="C:bacterial-type flagellum basal body"/>
    <property type="evidence" value="ECO:0007669"/>
    <property type="project" value="InterPro"/>
</dbReference>
<evidence type="ECO:0000256" key="2">
    <source>
        <dbReference type="ARBA" id="ARBA00009226"/>
    </source>
</evidence>
<keyword evidence="6" id="KW-0283">Flagellar rotation</keyword>
<feature type="domain" description="Flagellar motor switch protein FliN-like C-terminal" evidence="9">
    <location>
        <begin position="26"/>
        <end position="95"/>
    </location>
</feature>
<feature type="region of interest" description="Disordered" evidence="8">
    <location>
        <begin position="1"/>
        <end position="21"/>
    </location>
</feature>
<dbReference type="EMBL" id="UGOD01000001">
    <property type="protein sequence ID" value="STX52024.1"/>
    <property type="molecule type" value="Genomic_DNA"/>
</dbReference>
<dbReference type="GO" id="GO:0003774">
    <property type="term" value="F:cytoskeletal motor activity"/>
    <property type="evidence" value="ECO:0007669"/>
    <property type="project" value="InterPro"/>
</dbReference>
<accession>A0A378JLF0</accession>
<dbReference type="OrthoDB" id="9773459at2"/>
<dbReference type="PANTHER" id="PTHR43484:SF1">
    <property type="entry name" value="FLAGELLAR MOTOR SWITCH PROTEIN FLIN"/>
    <property type="match status" value="1"/>
</dbReference>
<organism evidence="10 11">
    <name type="scientific">Legionella busanensis</name>
    <dbReference type="NCBI Taxonomy" id="190655"/>
    <lineage>
        <taxon>Bacteria</taxon>
        <taxon>Pseudomonadati</taxon>
        <taxon>Pseudomonadota</taxon>
        <taxon>Gammaproteobacteria</taxon>
        <taxon>Legionellales</taxon>
        <taxon>Legionellaceae</taxon>
        <taxon>Legionella</taxon>
    </lineage>
</organism>
<dbReference type="InterPro" id="IPR001543">
    <property type="entry name" value="FliN-like_C"/>
</dbReference>
<evidence type="ECO:0000313" key="11">
    <source>
        <dbReference type="Proteomes" id="UP000254794"/>
    </source>
</evidence>
<evidence type="ECO:0000259" key="9">
    <source>
        <dbReference type="Pfam" id="PF01052"/>
    </source>
</evidence>
<keyword evidence="10" id="KW-0969">Cilium</keyword>
<keyword evidence="5" id="KW-0145">Chemotaxis</keyword>
<proteinExistence type="inferred from homology"/>
<keyword evidence="10" id="KW-0966">Cell projection</keyword>
<evidence type="ECO:0000256" key="5">
    <source>
        <dbReference type="ARBA" id="ARBA00022500"/>
    </source>
</evidence>
<dbReference type="InterPro" id="IPR001172">
    <property type="entry name" value="FliN_T3SS_HrcQb"/>
</dbReference>
<reference evidence="10 11" key="1">
    <citation type="submission" date="2018-06" db="EMBL/GenBank/DDBJ databases">
        <authorList>
            <consortium name="Pathogen Informatics"/>
            <person name="Doyle S."/>
        </authorList>
    </citation>
    <scope>NUCLEOTIDE SEQUENCE [LARGE SCALE GENOMIC DNA]</scope>
    <source>
        <strain evidence="10 11">NCTC13316</strain>
    </source>
</reference>
<evidence type="ECO:0000256" key="7">
    <source>
        <dbReference type="ARBA" id="ARBA00023136"/>
    </source>
</evidence>
<dbReference type="GO" id="GO:0005886">
    <property type="term" value="C:plasma membrane"/>
    <property type="evidence" value="ECO:0007669"/>
    <property type="project" value="UniProtKB-SubCell"/>
</dbReference>
<dbReference type="RefSeq" id="WP_115331615.1">
    <property type="nucleotide sequence ID" value="NZ_CAAAHP010000002.1"/>
</dbReference>
<dbReference type="Proteomes" id="UP000254794">
    <property type="component" value="Unassembled WGS sequence"/>
</dbReference>
<name>A0A378JLF0_9GAMM</name>
<evidence type="ECO:0000256" key="6">
    <source>
        <dbReference type="ARBA" id="ARBA00022779"/>
    </source>
</evidence>
<dbReference type="SUPFAM" id="SSF101801">
    <property type="entry name" value="Surface presentation of antigens (SPOA)"/>
    <property type="match status" value="1"/>
</dbReference>
<keyword evidence="4" id="KW-1003">Cell membrane</keyword>
<dbReference type="PRINTS" id="PR00956">
    <property type="entry name" value="FLGMOTORFLIN"/>
</dbReference>
<comment type="similarity">
    <text evidence="2">Belongs to the FliN/MopA/SpaO family.</text>
</comment>
<keyword evidence="10" id="KW-0282">Flagellum</keyword>
<dbReference type="PANTHER" id="PTHR43484">
    <property type="match status" value="1"/>
</dbReference>
<gene>
    <name evidence="10" type="primary">fliN</name>
    <name evidence="10" type="ORF">NCTC13316_02128</name>
</gene>
<protein>
    <recommendedName>
        <fullName evidence="3">Flagellar motor switch protein FliN</fullName>
    </recommendedName>
</protein>
<evidence type="ECO:0000256" key="8">
    <source>
        <dbReference type="SAM" id="MobiDB-lite"/>
    </source>
</evidence>
<dbReference type="GO" id="GO:0071973">
    <property type="term" value="P:bacterial-type flagellum-dependent cell motility"/>
    <property type="evidence" value="ECO:0007669"/>
    <property type="project" value="InterPro"/>
</dbReference>
<dbReference type="AlphaFoldDB" id="A0A378JLF0"/>
<comment type="subcellular location">
    <subcellularLocation>
        <location evidence="1">Cell membrane</location>
        <topology evidence="1">Peripheral membrane protein</topology>
        <orientation evidence="1">Cytoplasmic side</orientation>
    </subcellularLocation>
</comment>
<evidence type="ECO:0000256" key="1">
    <source>
        <dbReference type="ARBA" id="ARBA00004413"/>
    </source>
</evidence>
<dbReference type="Pfam" id="PF01052">
    <property type="entry name" value="FliMN_C"/>
    <property type="match status" value="1"/>
</dbReference>
<keyword evidence="7" id="KW-0472">Membrane</keyword>
<dbReference type="Gene3D" id="2.30.330.10">
    <property type="entry name" value="SpoA-like"/>
    <property type="match status" value="1"/>
</dbReference>
<dbReference type="InterPro" id="IPR051469">
    <property type="entry name" value="FliN/MopA/SpaO"/>
</dbReference>